<dbReference type="InterPro" id="IPR036390">
    <property type="entry name" value="WH_DNA-bd_sf"/>
</dbReference>
<dbReference type="PANTHER" id="PTHR10015">
    <property type="entry name" value="HEAT SHOCK TRANSCRIPTION FACTOR"/>
    <property type="match status" value="1"/>
</dbReference>
<evidence type="ECO:0000256" key="1">
    <source>
        <dbReference type="ARBA" id="ARBA00004123"/>
    </source>
</evidence>
<keyword evidence="3" id="KW-0805">Transcription regulation</keyword>
<dbReference type="GO" id="GO:0043565">
    <property type="term" value="F:sequence-specific DNA binding"/>
    <property type="evidence" value="ECO:0007669"/>
    <property type="project" value="InterPro"/>
</dbReference>
<dbReference type="EMBL" id="LUGH01000738">
    <property type="protein sequence ID" value="OBZ83020.1"/>
    <property type="molecule type" value="Genomic_DNA"/>
</dbReference>
<evidence type="ECO:0000313" key="11">
    <source>
        <dbReference type="Proteomes" id="UP000093000"/>
    </source>
</evidence>
<feature type="compositionally biased region" description="Polar residues" evidence="8">
    <location>
        <begin position="270"/>
        <end position="290"/>
    </location>
</feature>
<accession>A0A1C7N1P7</accession>
<reference evidence="10 11" key="1">
    <citation type="submission" date="2016-03" db="EMBL/GenBank/DDBJ databases">
        <title>Choanephora cucurbitarum.</title>
        <authorList>
            <person name="Min B."/>
            <person name="Park H."/>
            <person name="Park J.-H."/>
            <person name="Shin H.-D."/>
            <person name="Choi I.-G."/>
        </authorList>
    </citation>
    <scope>NUCLEOTIDE SEQUENCE [LARGE SCALE GENOMIC DNA]</scope>
    <source>
        <strain evidence="10 11">KUS-F28377</strain>
    </source>
</reference>
<keyword evidence="5" id="KW-0804">Transcription</keyword>
<feature type="compositionally biased region" description="Low complexity" evidence="8">
    <location>
        <begin position="299"/>
        <end position="310"/>
    </location>
</feature>
<dbReference type="Proteomes" id="UP000093000">
    <property type="component" value="Unassembled WGS sequence"/>
</dbReference>
<dbReference type="OrthoDB" id="60033at2759"/>
<dbReference type="GO" id="GO:0005634">
    <property type="term" value="C:nucleus"/>
    <property type="evidence" value="ECO:0007669"/>
    <property type="project" value="UniProtKB-SubCell"/>
</dbReference>
<evidence type="ECO:0000313" key="10">
    <source>
        <dbReference type="EMBL" id="OBZ83020.1"/>
    </source>
</evidence>
<dbReference type="FunFam" id="1.10.10.10:FF:000027">
    <property type="entry name" value="Heat shock transcription factor 1"/>
    <property type="match status" value="1"/>
</dbReference>
<dbReference type="Pfam" id="PF00447">
    <property type="entry name" value="HSF_DNA-bind"/>
    <property type="match status" value="1"/>
</dbReference>
<comment type="subcellular location">
    <subcellularLocation>
        <location evidence="1">Nucleus</location>
    </subcellularLocation>
</comment>
<dbReference type="STRING" id="101091.A0A1C7N1P7"/>
<gene>
    <name evidence="10" type="primary">HSF</name>
    <name evidence="10" type="ORF">A0J61_08933</name>
</gene>
<keyword evidence="6" id="KW-0539">Nucleus</keyword>
<dbReference type="InterPro" id="IPR000232">
    <property type="entry name" value="HSF_DNA-bd"/>
</dbReference>
<evidence type="ECO:0000259" key="9">
    <source>
        <dbReference type="SMART" id="SM00415"/>
    </source>
</evidence>
<dbReference type="SMART" id="SM00415">
    <property type="entry name" value="HSF"/>
    <property type="match status" value="1"/>
</dbReference>
<keyword evidence="10" id="KW-0346">Stress response</keyword>
<feature type="region of interest" description="Disordered" evidence="8">
    <location>
        <begin position="1"/>
        <end position="24"/>
    </location>
</feature>
<name>A0A1C7N1P7_9FUNG</name>
<dbReference type="InterPro" id="IPR036388">
    <property type="entry name" value="WH-like_DNA-bd_sf"/>
</dbReference>
<evidence type="ECO:0000256" key="3">
    <source>
        <dbReference type="ARBA" id="ARBA00023015"/>
    </source>
</evidence>
<dbReference type="InParanoid" id="A0A1C7N1P7"/>
<comment type="caution">
    <text evidence="10">The sequence shown here is derived from an EMBL/GenBank/DDBJ whole genome shotgun (WGS) entry which is preliminary data.</text>
</comment>
<evidence type="ECO:0000256" key="6">
    <source>
        <dbReference type="ARBA" id="ARBA00023242"/>
    </source>
</evidence>
<evidence type="ECO:0000256" key="4">
    <source>
        <dbReference type="ARBA" id="ARBA00023125"/>
    </source>
</evidence>
<dbReference type="GO" id="GO:0003700">
    <property type="term" value="F:DNA-binding transcription factor activity"/>
    <property type="evidence" value="ECO:0007669"/>
    <property type="project" value="InterPro"/>
</dbReference>
<proteinExistence type="inferred from homology"/>
<evidence type="ECO:0000256" key="8">
    <source>
        <dbReference type="SAM" id="MobiDB-lite"/>
    </source>
</evidence>
<feature type="domain" description="HSF-type DNA-binding" evidence="9">
    <location>
        <begin position="28"/>
        <end position="131"/>
    </location>
</feature>
<evidence type="ECO:0000256" key="7">
    <source>
        <dbReference type="RuleBase" id="RU004020"/>
    </source>
</evidence>
<keyword evidence="4" id="KW-0238">DNA-binding</keyword>
<comment type="similarity">
    <text evidence="2 7">Belongs to the HSF family.</text>
</comment>
<protein>
    <submittedName>
        <fullName evidence="10">Heat shock factor protein</fullName>
    </submittedName>
</protein>
<feature type="compositionally biased region" description="Low complexity" evidence="8">
    <location>
        <begin position="327"/>
        <end position="337"/>
    </location>
</feature>
<organism evidence="10 11">
    <name type="scientific">Choanephora cucurbitarum</name>
    <dbReference type="NCBI Taxonomy" id="101091"/>
    <lineage>
        <taxon>Eukaryota</taxon>
        <taxon>Fungi</taxon>
        <taxon>Fungi incertae sedis</taxon>
        <taxon>Mucoromycota</taxon>
        <taxon>Mucoromycotina</taxon>
        <taxon>Mucoromycetes</taxon>
        <taxon>Mucorales</taxon>
        <taxon>Mucorineae</taxon>
        <taxon>Choanephoraceae</taxon>
        <taxon>Choanephoroideae</taxon>
        <taxon>Choanephora</taxon>
    </lineage>
</organism>
<feature type="compositionally biased region" description="Polar residues" evidence="8">
    <location>
        <begin position="242"/>
        <end position="264"/>
    </location>
</feature>
<feature type="region of interest" description="Disordered" evidence="8">
    <location>
        <begin position="242"/>
        <end position="381"/>
    </location>
</feature>
<feature type="compositionally biased region" description="Polar residues" evidence="8">
    <location>
        <begin position="1"/>
        <end position="20"/>
    </location>
</feature>
<keyword evidence="11" id="KW-1185">Reference proteome</keyword>
<feature type="region of interest" description="Disordered" evidence="8">
    <location>
        <begin position="131"/>
        <end position="152"/>
    </location>
</feature>
<feature type="compositionally biased region" description="Polar residues" evidence="8">
    <location>
        <begin position="363"/>
        <end position="373"/>
    </location>
</feature>
<sequence length="381" mass="43648">MAEQESQYHYTTQESGTPPTNHDGAVRTQAAFVNKLYKMLEDNSIHDLISWSERGDLFSVSNPTSFSRFVLPQYFKHNNWQSFVRQLNMYGFHKVNDMIHSNLTSDNQTWEFKHPHFKRGEIEDLQHIKRKSAKPSTTSLPPRIPNYVRQQDDNDDDLYGPMYKHVLHIEERLQYVTKSHEVLKKETHSLRGLIKHQQDTISEFASILTDILVDEANIRIHPNKRDSILNRLNELQMAYVNDNGSQTSSTASVPSPRQQRSSMSEPYPTQPTKYYTNTEKTATSAPSLQLQHPTRHSHSPSQTTSSPSRSDPFIHSSFPPSSTVRYSAQPSSASPPSNIVSKNKRLGFGKESHLLNPEPHLSTRPSPTDSNETIMKKQRIE</sequence>
<dbReference type="Gene3D" id="1.10.10.10">
    <property type="entry name" value="Winged helix-like DNA-binding domain superfamily/Winged helix DNA-binding domain"/>
    <property type="match status" value="1"/>
</dbReference>
<dbReference type="AlphaFoldDB" id="A0A1C7N1P7"/>
<dbReference type="PRINTS" id="PR00056">
    <property type="entry name" value="HSFDOMAIN"/>
</dbReference>
<dbReference type="SUPFAM" id="SSF46785">
    <property type="entry name" value="Winged helix' DNA-binding domain"/>
    <property type="match status" value="1"/>
</dbReference>
<dbReference type="PANTHER" id="PTHR10015:SF427">
    <property type="entry name" value="HEAT SHOCK FACTOR PROTEIN"/>
    <property type="match status" value="1"/>
</dbReference>
<evidence type="ECO:0000256" key="2">
    <source>
        <dbReference type="ARBA" id="ARBA00006403"/>
    </source>
</evidence>
<evidence type="ECO:0000256" key="5">
    <source>
        <dbReference type="ARBA" id="ARBA00023163"/>
    </source>
</evidence>